<dbReference type="Proteomes" id="UP001249851">
    <property type="component" value="Unassembled WGS sequence"/>
</dbReference>
<gene>
    <name evidence="1" type="ORF">P5673_012222</name>
</gene>
<name>A0AAD9QMG2_ACRCE</name>
<dbReference type="PANTHER" id="PTHR34615:SF1">
    <property type="entry name" value="PX DOMAIN-CONTAINING PROTEIN"/>
    <property type="match status" value="1"/>
</dbReference>
<dbReference type="AlphaFoldDB" id="A0AAD9QMG2"/>
<reference evidence="1" key="2">
    <citation type="journal article" date="2023" name="Science">
        <title>Genomic signatures of disease resistance in endangered staghorn corals.</title>
        <authorList>
            <person name="Vollmer S.V."/>
            <person name="Selwyn J.D."/>
            <person name="Despard B.A."/>
            <person name="Roesel C.L."/>
        </authorList>
    </citation>
    <scope>NUCLEOTIDE SEQUENCE</scope>
    <source>
        <strain evidence="1">K2</strain>
    </source>
</reference>
<keyword evidence="2" id="KW-1185">Reference proteome</keyword>
<evidence type="ECO:0000313" key="1">
    <source>
        <dbReference type="EMBL" id="KAK2564013.1"/>
    </source>
</evidence>
<accession>A0AAD9QMG2</accession>
<organism evidence="1 2">
    <name type="scientific">Acropora cervicornis</name>
    <name type="common">Staghorn coral</name>
    <dbReference type="NCBI Taxonomy" id="6130"/>
    <lineage>
        <taxon>Eukaryota</taxon>
        <taxon>Metazoa</taxon>
        <taxon>Cnidaria</taxon>
        <taxon>Anthozoa</taxon>
        <taxon>Hexacorallia</taxon>
        <taxon>Scleractinia</taxon>
        <taxon>Astrocoeniina</taxon>
        <taxon>Acroporidae</taxon>
        <taxon>Acropora</taxon>
    </lineage>
</organism>
<evidence type="ECO:0000313" key="2">
    <source>
        <dbReference type="Proteomes" id="UP001249851"/>
    </source>
</evidence>
<comment type="caution">
    <text evidence="1">The sequence shown here is derived from an EMBL/GenBank/DDBJ whole genome shotgun (WGS) entry which is preliminary data.</text>
</comment>
<dbReference type="PANTHER" id="PTHR34615">
    <property type="entry name" value="PX DOMAIN-CONTAINING PROTEIN"/>
    <property type="match status" value="1"/>
</dbReference>
<dbReference type="EMBL" id="JARQWQ010000023">
    <property type="protein sequence ID" value="KAK2564013.1"/>
    <property type="molecule type" value="Genomic_DNA"/>
</dbReference>
<proteinExistence type="predicted"/>
<reference evidence="1" key="1">
    <citation type="journal article" date="2023" name="G3 (Bethesda)">
        <title>Whole genome assembly and annotation of the endangered Caribbean coral Acropora cervicornis.</title>
        <authorList>
            <person name="Selwyn J.D."/>
            <person name="Vollmer S.V."/>
        </authorList>
    </citation>
    <scope>NUCLEOTIDE SEQUENCE</scope>
    <source>
        <strain evidence="1">K2</strain>
    </source>
</reference>
<protein>
    <submittedName>
        <fullName evidence="1">Uncharacterized protein</fullName>
    </submittedName>
</protein>
<sequence>MEQCDGVEGLCIMLKRFAYPCRYSDLIPIFERSVPELSMISNEVVDWRRKDARCTNVGSSDLYDDLKNFAFCPEECVCMVT</sequence>